<dbReference type="Pfam" id="PF10536">
    <property type="entry name" value="PMD"/>
    <property type="match status" value="1"/>
</dbReference>
<organism evidence="3 4">
    <name type="scientific">Stylosanthes scabra</name>
    <dbReference type="NCBI Taxonomy" id="79078"/>
    <lineage>
        <taxon>Eukaryota</taxon>
        <taxon>Viridiplantae</taxon>
        <taxon>Streptophyta</taxon>
        <taxon>Embryophyta</taxon>
        <taxon>Tracheophyta</taxon>
        <taxon>Spermatophyta</taxon>
        <taxon>Magnoliopsida</taxon>
        <taxon>eudicotyledons</taxon>
        <taxon>Gunneridae</taxon>
        <taxon>Pentapetalae</taxon>
        <taxon>rosids</taxon>
        <taxon>fabids</taxon>
        <taxon>Fabales</taxon>
        <taxon>Fabaceae</taxon>
        <taxon>Papilionoideae</taxon>
        <taxon>50 kb inversion clade</taxon>
        <taxon>dalbergioids sensu lato</taxon>
        <taxon>Dalbergieae</taxon>
        <taxon>Pterocarpus clade</taxon>
        <taxon>Stylosanthes</taxon>
    </lineage>
</organism>
<proteinExistence type="predicted"/>
<evidence type="ECO:0000259" key="2">
    <source>
        <dbReference type="Pfam" id="PF10536"/>
    </source>
</evidence>
<accession>A0ABU6YPB3</accession>
<dbReference type="EMBL" id="JASCZI010242283">
    <property type="protein sequence ID" value="MED6210473.1"/>
    <property type="molecule type" value="Genomic_DNA"/>
</dbReference>
<comment type="caution">
    <text evidence="3">The sequence shown here is derived from an EMBL/GenBank/DDBJ whole genome shotgun (WGS) entry which is preliminary data.</text>
</comment>
<feature type="domain" description="Aminotransferase-like plant mobile" evidence="2">
    <location>
        <begin position="10"/>
        <end position="107"/>
    </location>
</feature>
<protein>
    <recommendedName>
        <fullName evidence="2">Aminotransferase-like plant mobile domain-containing protein</fullName>
    </recommendedName>
</protein>
<sequence length="204" mass="24203">MGLPVPDDLVHHLPLCLTACCLVTFECVEWHAANRVKRQFGLTHSIPGPPFFLGNNHCRRLSSHQYHDWRSKNDHWVAMWEQKRFFFVVQEDNIDETNPDTNYDAWYTRFASEWLTLSDKAWAPQQGEQQPHPPPLPVHEHVHKEPQHPSHPQYPPQPLYPPQPHYPPDYPPYYLQYYPTHYPPQYPPQYLIRSDLGKCTESYK</sequence>
<feature type="region of interest" description="Disordered" evidence="1">
    <location>
        <begin position="123"/>
        <end position="167"/>
    </location>
</feature>
<dbReference type="InterPro" id="IPR019557">
    <property type="entry name" value="AminoTfrase-like_pln_mobile"/>
</dbReference>
<evidence type="ECO:0000313" key="4">
    <source>
        <dbReference type="Proteomes" id="UP001341840"/>
    </source>
</evidence>
<dbReference type="Proteomes" id="UP001341840">
    <property type="component" value="Unassembled WGS sequence"/>
</dbReference>
<reference evidence="3 4" key="1">
    <citation type="journal article" date="2023" name="Plants (Basel)">
        <title>Bridging the Gap: Combining Genomics and Transcriptomics Approaches to Understand Stylosanthes scabra, an Orphan Legume from the Brazilian Caatinga.</title>
        <authorList>
            <person name="Ferreira-Neto J.R.C."/>
            <person name="da Silva M.D."/>
            <person name="Binneck E."/>
            <person name="de Melo N.F."/>
            <person name="da Silva R.H."/>
            <person name="de Melo A.L.T.M."/>
            <person name="Pandolfi V."/>
            <person name="Bustamante F.O."/>
            <person name="Brasileiro-Vidal A.C."/>
            <person name="Benko-Iseppon A.M."/>
        </authorList>
    </citation>
    <scope>NUCLEOTIDE SEQUENCE [LARGE SCALE GENOMIC DNA]</scope>
    <source>
        <tissue evidence="3">Leaves</tissue>
    </source>
</reference>
<feature type="compositionally biased region" description="Basic and acidic residues" evidence="1">
    <location>
        <begin position="138"/>
        <end position="148"/>
    </location>
</feature>
<name>A0ABU6YPB3_9FABA</name>
<feature type="compositionally biased region" description="Pro residues" evidence="1">
    <location>
        <begin position="152"/>
        <end position="167"/>
    </location>
</feature>
<gene>
    <name evidence="3" type="ORF">PIB30_064421</name>
</gene>
<keyword evidence="4" id="KW-1185">Reference proteome</keyword>
<evidence type="ECO:0000313" key="3">
    <source>
        <dbReference type="EMBL" id="MED6210473.1"/>
    </source>
</evidence>
<evidence type="ECO:0000256" key="1">
    <source>
        <dbReference type="SAM" id="MobiDB-lite"/>
    </source>
</evidence>